<sequence>MTSYANFKSVTIHQSIEPDLYIQGDVTKIKQVMINLIKNAIEAAPEHEGKIELFASKRKS</sequence>
<dbReference type="SUPFAM" id="SSF55874">
    <property type="entry name" value="ATPase domain of HSP90 chaperone/DNA topoisomerase II/histidine kinase"/>
    <property type="match status" value="1"/>
</dbReference>
<accession>A0A5S9MH14</accession>
<evidence type="ECO:0000313" key="1">
    <source>
        <dbReference type="EMBL" id="BBP91942.1"/>
    </source>
</evidence>
<protein>
    <recommendedName>
        <fullName evidence="3">Histidine kinase/HSP90-like ATPase domain-containing protein</fullName>
    </recommendedName>
</protein>
<dbReference type="EMBL" id="AP021906">
    <property type="protein sequence ID" value="BBP91942.1"/>
    <property type="molecule type" value="Genomic_DNA"/>
</dbReference>
<gene>
    <name evidence="1" type="ORF">BsIDN1_55600</name>
</gene>
<dbReference type="AlphaFoldDB" id="A0A5S9MH14"/>
<proteinExistence type="predicted"/>
<reference evidence="1 2" key="1">
    <citation type="submission" date="2019-12" db="EMBL/GenBank/DDBJ databases">
        <title>Full genome sequence of a Bacillus safensis strain isolated from commercially available natto in Indonesia.</title>
        <authorList>
            <person name="Yoshida M."/>
            <person name="Uomi M."/>
            <person name="Waturangi D."/>
            <person name="Ekaputri J.J."/>
            <person name="Setiamarga D.H.E."/>
        </authorList>
    </citation>
    <scope>NUCLEOTIDE SEQUENCE [LARGE SCALE GENOMIC DNA]</scope>
    <source>
        <strain evidence="1 2">IDN1</strain>
    </source>
</reference>
<organism evidence="1 2">
    <name type="scientific">Bacillus safensis</name>
    <dbReference type="NCBI Taxonomy" id="561879"/>
    <lineage>
        <taxon>Bacteria</taxon>
        <taxon>Bacillati</taxon>
        <taxon>Bacillota</taxon>
        <taxon>Bacilli</taxon>
        <taxon>Bacillales</taxon>
        <taxon>Bacillaceae</taxon>
        <taxon>Bacillus</taxon>
    </lineage>
</organism>
<dbReference type="Proteomes" id="UP000464658">
    <property type="component" value="Chromosome"/>
</dbReference>
<dbReference type="InterPro" id="IPR036890">
    <property type="entry name" value="HATPase_C_sf"/>
</dbReference>
<dbReference type="Gene3D" id="3.30.565.10">
    <property type="entry name" value="Histidine kinase-like ATPase, C-terminal domain"/>
    <property type="match status" value="1"/>
</dbReference>
<evidence type="ECO:0008006" key="3">
    <source>
        <dbReference type="Google" id="ProtNLM"/>
    </source>
</evidence>
<evidence type="ECO:0000313" key="2">
    <source>
        <dbReference type="Proteomes" id="UP000464658"/>
    </source>
</evidence>
<name>A0A5S9MH14_BACIA</name>